<dbReference type="InterPro" id="IPR013216">
    <property type="entry name" value="Methyltransf_11"/>
</dbReference>
<dbReference type="Gene3D" id="3.40.50.150">
    <property type="entry name" value="Vaccinia Virus protein VP39"/>
    <property type="match status" value="1"/>
</dbReference>
<dbReference type="AlphaFoldDB" id="A0A2U3NMS6"/>
<dbReference type="STRING" id="1841860.GCA_900157375_00534"/>
<dbReference type="Proteomes" id="UP000240988">
    <property type="component" value="Unassembled WGS sequence"/>
</dbReference>
<dbReference type="PANTHER" id="PTHR43591">
    <property type="entry name" value="METHYLTRANSFERASE"/>
    <property type="match status" value="1"/>
</dbReference>
<dbReference type="EMBL" id="FUFA01000002">
    <property type="protein sequence ID" value="SPM32733.1"/>
    <property type="molecule type" value="Genomic_DNA"/>
</dbReference>
<feature type="domain" description="Methyltransferase type 11" evidence="1">
    <location>
        <begin position="71"/>
        <end position="165"/>
    </location>
</feature>
<dbReference type="PANTHER" id="PTHR43591:SF24">
    <property type="entry name" value="2-METHOXY-6-POLYPRENYL-1,4-BENZOQUINOL METHYLASE, MITOCHONDRIAL"/>
    <property type="match status" value="1"/>
</dbReference>
<keyword evidence="2" id="KW-0808">Transferase</keyword>
<dbReference type="GO" id="GO:0008757">
    <property type="term" value="F:S-adenosylmethionine-dependent methyltransferase activity"/>
    <property type="evidence" value="ECO:0007669"/>
    <property type="project" value="InterPro"/>
</dbReference>
<keyword evidence="2" id="KW-0830">Ubiquinone</keyword>
<keyword evidence="2" id="KW-0489">Methyltransferase</keyword>
<protein>
    <submittedName>
        <fullName evidence="2">Ubiquinone/menaquinone biosynthesis C-methylase UbiE</fullName>
    </submittedName>
</protein>
<dbReference type="InterPro" id="IPR029063">
    <property type="entry name" value="SAM-dependent_MTases_sf"/>
</dbReference>
<dbReference type="Pfam" id="PF08241">
    <property type="entry name" value="Methyltransf_11"/>
    <property type="match status" value="1"/>
</dbReference>
<gene>
    <name evidence="2" type="ORF">MRAB57_532</name>
</gene>
<keyword evidence="3" id="KW-1185">Reference proteome</keyword>
<evidence type="ECO:0000313" key="2">
    <source>
        <dbReference type="EMBL" id="SPM32733.1"/>
    </source>
</evidence>
<accession>A0A2U3NMS6</accession>
<evidence type="ECO:0000259" key="1">
    <source>
        <dbReference type="Pfam" id="PF08241"/>
    </source>
</evidence>
<evidence type="ECO:0000313" key="3">
    <source>
        <dbReference type="Proteomes" id="UP000240988"/>
    </source>
</evidence>
<dbReference type="CDD" id="cd02440">
    <property type="entry name" value="AdoMet_MTases"/>
    <property type="match status" value="1"/>
</dbReference>
<dbReference type="SUPFAM" id="SSF53335">
    <property type="entry name" value="S-adenosyl-L-methionine-dependent methyltransferases"/>
    <property type="match status" value="1"/>
</dbReference>
<dbReference type="GO" id="GO:0032259">
    <property type="term" value="P:methylation"/>
    <property type="evidence" value="ECO:0007669"/>
    <property type="project" value="UniProtKB-KW"/>
</dbReference>
<proteinExistence type="predicted"/>
<name>A0A2U3NMS6_9MYCO</name>
<reference evidence="2 3" key="1">
    <citation type="submission" date="2017-01" db="EMBL/GenBank/DDBJ databases">
        <authorList>
            <consortium name="Urmite Genomes"/>
        </authorList>
    </citation>
    <scope>NUCLEOTIDE SEQUENCE [LARGE SCALE GENOMIC DNA]</scope>
    <source>
        <strain evidence="2 3">AB57</strain>
    </source>
</reference>
<sequence>MATRLVLNCSVAELMPNNSGGLAAAHTAIRTFWEEEGSRYDGKDAHGIHSEAEHQLWTTALGAIPPSSRVLDIATGTGFVALLLADLGHQVTGFDASEAMLANARAKAAERGIDITFVEGVTERLPFPDASFDAVTARHFIWTVLEPDKAFAQWLRVLTPGGTLVADCSLNAQVAAHHYTDDVAAALPFSDIADPAPVADALQSAGFAAVDVDLVGGEGGRQRAMLRARA</sequence>
<organism evidence="2 3">
    <name type="scientific">Mycobacterium rhizamassiliense</name>
    <dbReference type="NCBI Taxonomy" id="1841860"/>
    <lineage>
        <taxon>Bacteria</taxon>
        <taxon>Bacillati</taxon>
        <taxon>Actinomycetota</taxon>
        <taxon>Actinomycetes</taxon>
        <taxon>Mycobacteriales</taxon>
        <taxon>Mycobacteriaceae</taxon>
        <taxon>Mycobacterium</taxon>
    </lineage>
</organism>